<reference evidence="4" key="1">
    <citation type="submission" date="2023-06" db="EMBL/GenBank/DDBJ databases">
        <authorList>
            <person name="Noh H."/>
        </authorList>
    </citation>
    <scope>NUCLEOTIDE SEQUENCE</scope>
    <source>
        <strain evidence="4">DUCC20226</strain>
    </source>
</reference>
<dbReference type="CDD" id="cd03457">
    <property type="entry name" value="intradiol_dioxygenase_like"/>
    <property type="match status" value="1"/>
</dbReference>
<feature type="compositionally biased region" description="Acidic residues" evidence="2">
    <location>
        <begin position="1300"/>
        <end position="1318"/>
    </location>
</feature>
<feature type="compositionally biased region" description="Basic and acidic residues" evidence="2">
    <location>
        <begin position="1142"/>
        <end position="1158"/>
    </location>
</feature>
<dbReference type="InterPro" id="IPR015943">
    <property type="entry name" value="WD40/YVTN_repeat-like_dom_sf"/>
</dbReference>
<dbReference type="GO" id="GO:0005506">
    <property type="term" value="F:iron ion binding"/>
    <property type="evidence" value="ECO:0007669"/>
    <property type="project" value="InterPro"/>
</dbReference>
<organism evidence="4 5">
    <name type="scientific">Phomopsis amygdali</name>
    <name type="common">Fusicoccum amygdali</name>
    <dbReference type="NCBI Taxonomy" id="1214568"/>
    <lineage>
        <taxon>Eukaryota</taxon>
        <taxon>Fungi</taxon>
        <taxon>Dikarya</taxon>
        <taxon>Ascomycota</taxon>
        <taxon>Pezizomycotina</taxon>
        <taxon>Sordariomycetes</taxon>
        <taxon>Sordariomycetidae</taxon>
        <taxon>Diaporthales</taxon>
        <taxon>Diaporthaceae</taxon>
        <taxon>Diaporthe</taxon>
    </lineage>
</organism>
<feature type="region of interest" description="Disordered" evidence="2">
    <location>
        <begin position="934"/>
        <end position="954"/>
    </location>
</feature>
<keyword evidence="5" id="KW-1185">Reference proteome</keyword>
<evidence type="ECO:0000313" key="4">
    <source>
        <dbReference type="EMBL" id="KAK2608110.1"/>
    </source>
</evidence>
<evidence type="ECO:0000256" key="1">
    <source>
        <dbReference type="SAM" id="Coils"/>
    </source>
</evidence>
<feature type="coiled-coil region" evidence="1">
    <location>
        <begin position="1091"/>
        <end position="1125"/>
    </location>
</feature>
<sequence>MMLISTVFAALAASMSLVSAHPEERFDQRAHLEEMTRYHVVAEVNSPALQACSEQPKVKARREQAIARRAATFERLRQERSLTDGKSPTPQLKLTFITAPFLHRRNMAEFRKWNAVDHNKTGLVSYDASTPAEEIFGANASCILAPDNANGPYFVSQELIRQNVSEGIPGVPMHLELQFIDINTCEPADVLVDIWSCNATGKYSGVNGFGQGGLHSTFLRGVQKTDKDGVVRFDTNFPGHYDFRATHQHIIAHVGSQVLPNGTYTGGVVAHLSQLFFDQDLRDAIEALPPYSSNRIASTTNLADGYTGYAASSAYDPLLNYAMLGGEFSSGLFAWHELGINTSSNWDTYATYASIWAEGGGRNNPAFNFSVTRTMTAQLKPRVRQTAQNTQYTYALNRRVHDVKTYPVLSPQGSTILLYGHENGVTVFWRGGRRLKPANPQSGKPAGGNKTNGAGANADDGVMIIDSDDDDASPSATAPFVDKPEFENENVEDTTGYPEVIQTLDLAIGTDILHIAVPPIAPRAAGDQPSEADILAETMVFAVISAKGSAFMITLPLTPPSHDSVAREDLRSSLLAGAVGQGKWGETLVSLGGQSKCPDGIAMSLLPRRISSSDRSKSPARLSASAFRAIIAVHGKDASGTLRLWDVPIKTASDSPAIEPFQTEYLPSPLTSIAFNPLHSSQLLAVASPHAVRVYDYAIPSIPQDDISEGPWPSHGSWLLSLYPPFARATTSPCSRKPVVGAEWISHGRAILALLADGQWGIWDVEGAGPLGNDAGGSLFSKQNTGVRGAALSAFSASGHLEGTSPLRNPGSQKTSFGSNDFNSVGRRDSLVSMMNGGPERLAAVKGGVEVAQLPTARGSVATEESAVLWMGGSDNIVCVIPVVAKFWDAQVRRSAGGGVNLFSGAQPSRMVRLVELNAGLLGERCCGVVATPKAQRRQPAHNPDDPDVAAEESTGLPVEVIVRGESRLVVVHDFQDVDTAPLRFPAKKLKRLVPANEGADSVNAIIVHQNPGRTAIRAQKFDLSIRSGRDGPRPPSAGVFGRSFNQSQDNFEAEPIEYQPELAATPSRSRNMGLEFMDDLDAAADAGYELDAEERDVEQEVMDLMELDQQLEQMEDERLRGTKRLYEKAQTDANVQKTTQHHHEQQTAPKRTQDSPLKRARTRMRDRHVHFSTASTASDLGIRSPGLGTPAVAEKVFFEGYSDSPEFSRVKNPVVHRPELDDEDDSDYIDPSSKLANYQSPMDRPKWNLMDPQNWDPTDLRRLAAFGAHKQANANAAIKNDEKPRVATSAPGLDQSFADVEEDVMDEDDEEPEDDTFEFLRKSDK</sequence>
<evidence type="ECO:0000256" key="2">
    <source>
        <dbReference type="SAM" id="MobiDB-lite"/>
    </source>
</evidence>
<feature type="region of interest" description="Disordered" evidence="2">
    <location>
        <begin position="1133"/>
        <end position="1165"/>
    </location>
</feature>
<dbReference type="Proteomes" id="UP001265746">
    <property type="component" value="Unassembled WGS sequence"/>
</dbReference>
<dbReference type="EMBL" id="JAUJFL010000003">
    <property type="protein sequence ID" value="KAK2608110.1"/>
    <property type="molecule type" value="Genomic_DNA"/>
</dbReference>
<proteinExistence type="predicted"/>
<protein>
    <submittedName>
        <fullName evidence="4">Uncharacterized protein</fullName>
    </submittedName>
</protein>
<name>A0AAD9W6W5_PHOAM</name>
<evidence type="ECO:0000313" key="5">
    <source>
        <dbReference type="Proteomes" id="UP001265746"/>
    </source>
</evidence>
<feature type="compositionally biased region" description="Low complexity" evidence="2">
    <location>
        <begin position="443"/>
        <end position="460"/>
    </location>
</feature>
<gene>
    <name evidence="4" type="ORF">N8I77_006743</name>
</gene>
<accession>A0AAD9W6W5</accession>
<keyword evidence="3" id="KW-0732">Signal</keyword>
<feature type="chain" id="PRO_5041924834" evidence="3">
    <location>
        <begin position="21"/>
        <end position="1326"/>
    </location>
</feature>
<keyword evidence="1" id="KW-0175">Coiled coil</keyword>
<dbReference type="Gene3D" id="2.60.130.10">
    <property type="entry name" value="Aromatic compound dioxygenase"/>
    <property type="match status" value="1"/>
</dbReference>
<dbReference type="InterPro" id="IPR036322">
    <property type="entry name" value="WD40_repeat_dom_sf"/>
</dbReference>
<dbReference type="InterPro" id="IPR015889">
    <property type="entry name" value="Intradiol_dOase_core"/>
</dbReference>
<dbReference type="GO" id="GO:0016702">
    <property type="term" value="F:oxidoreductase activity, acting on single donors with incorporation of molecular oxygen, incorporation of two atoms of oxygen"/>
    <property type="evidence" value="ECO:0007669"/>
    <property type="project" value="InterPro"/>
</dbReference>
<evidence type="ECO:0000256" key="3">
    <source>
        <dbReference type="SAM" id="SignalP"/>
    </source>
</evidence>
<dbReference type="PANTHER" id="PTHR34315">
    <property type="match status" value="1"/>
</dbReference>
<comment type="caution">
    <text evidence="4">The sequence shown here is derived from an EMBL/GenBank/DDBJ whole genome shotgun (WGS) entry which is preliminary data.</text>
</comment>
<dbReference type="SUPFAM" id="SSF50978">
    <property type="entry name" value="WD40 repeat-like"/>
    <property type="match status" value="1"/>
</dbReference>
<feature type="region of interest" description="Disordered" evidence="2">
    <location>
        <begin position="1218"/>
        <end position="1254"/>
    </location>
</feature>
<dbReference type="SUPFAM" id="SSF49482">
    <property type="entry name" value="Aromatic compound dioxygenase"/>
    <property type="match status" value="1"/>
</dbReference>
<dbReference type="PANTHER" id="PTHR34315:SF2">
    <property type="entry name" value="ANCHORED DIOXYGENASE, PUTATIVE (AFU_ORTHOLOGUE AFUA_3G01800)-RELATED"/>
    <property type="match status" value="1"/>
</dbReference>
<feature type="region of interest" description="Disordered" evidence="2">
    <location>
        <begin position="1275"/>
        <end position="1326"/>
    </location>
</feature>
<feature type="region of interest" description="Disordered" evidence="2">
    <location>
        <begin position="434"/>
        <end position="460"/>
    </location>
</feature>
<feature type="signal peptide" evidence="3">
    <location>
        <begin position="1"/>
        <end position="20"/>
    </location>
</feature>
<dbReference type="Gene3D" id="2.130.10.10">
    <property type="entry name" value="YVTN repeat-like/Quinoprotein amine dehydrogenase"/>
    <property type="match status" value="1"/>
</dbReference>